<dbReference type="EMBL" id="VUNN01000031">
    <property type="protein sequence ID" value="MSU07226.1"/>
    <property type="molecule type" value="Genomic_DNA"/>
</dbReference>
<evidence type="ECO:0000256" key="2">
    <source>
        <dbReference type="ARBA" id="ARBA00008520"/>
    </source>
</evidence>
<evidence type="ECO:0000256" key="6">
    <source>
        <dbReference type="ARBA" id="ARBA00022729"/>
    </source>
</evidence>
<dbReference type="AlphaFoldDB" id="A0A7X2PE23"/>
<comment type="caution">
    <text evidence="8">The sequence shown here is derived from an EMBL/GenBank/DDBJ whole genome shotgun (WGS) entry which is preliminary data.</text>
</comment>
<dbReference type="RefSeq" id="WP_154426797.1">
    <property type="nucleotide sequence ID" value="NZ_VUNN01000031.1"/>
</dbReference>
<evidence type="ECO:0000313" key="8">
    <source>
        <dbReference type="EMBL" id="MSU07226.1"/>
    </source>
</evidence>
<dbReference type="PANTHER" id="PTHR43649:SF31">
    <property type="entry name" value="SN-GLYCEROL-3-PHOSPHATE-BINDING PERIPLASMIC PROTEIN UGPB"/>
    <property type="match status" value="1"/>
</dbReference>
<dbReference type="Pfam" id="PF01547">
    <property type="entry name" value="SBP_bac_1"/>
    <property type="match status" value="1"/>
</dbReference>
<evidence type="ECO:0000256" key="7">
    <source>
        <dbReference type="SAM" id="SignalP"/>
    </source>
</evidence>
<evidence type="ECO:0000256" key="1">
    <source>
        <dbReference type="ARBA" id="ARBA00004418"/>
    </source>
</evidence>
<keyword evidence="9" id="KW-1185">Reference proteome</keyword>
<gene>
    <name evidence="8" type="ORF">FYJ80_10690</name>
</gene>
<organism evidence="8 9">
    <name type="scientific">Bullifex porci</name>
    <dbReference type="NCBI Taxonomy" id="2606638"/>
    <lineage>
        <taxon>Bacteria</taxon>
        <taxon>Pseudomonadati</taxon>
        <taxon>Spirochaetota</taxon>
        <taxon>Spirochaetia</taxon>
        <taxon>Spirochaetales</taxon>
        <taxon>Spirochaetaceae</taxon>
        <taxon>Bullifex</taxon>
    </lineage>
</organism>
<evidence type="ECO:0000256" key="4">
    <source>
        <dbReference type="ARBA" id="ARBA00017470"/>
    </source>
</evidence>
<dbReference type="Gene3D" id="3.40.190.10">
    <property type="entry name" value="Periplasmic binding protein-like II"/>
    <property type="match status" value="2"/>
</dbReference>
<name>A0A7X2PE23_9SPIO</name>
<keyword evidence="5" id="KW-0813">Transport</keyword>
<keyword evidence="6 7" id="KW-0732">Signal</keyword>
<comment type="subunit">
    <text evidence="3">The complex is composed of two ATP-binding proteins (UgpC), two transmembrane proteins (UgpA and UgpE) and a solute-binding protein (UgpB).</text>
</comment>
<dbReference type="GO" id="GO:0042597">
    <property type="term" value="C:periplasmic space"/>
    <property type="evidence" value="ECO:0007669"/>
    <property type="project" value="UniProtKB-SubCell"/>
</dbReference>
<proteinExistence type="inferred from homology"/>
<protein>
    <recommendedName>
        <fullName evidence="4">sn-glycerol-3-phosphate-binding periplasmic protein UgpB</fullName>
    </recommendedName>
</protein>
<evidence type="ECO:0000256" key="5">
    <source>
        <dbReference type="ARBA" id="ARBA00022448"/>
    </source>
</evidence>
<dbReference type="PANTHER" id="PTHR43649">
    <property type="entry name" value="ARABINOSE-BINDING PROTEIN-RELATED"/>
    <property type="match status" value="1"/>
</dbReference>
<dbReference type="Proteomes" id="UP000460549">
    <property type="component" value="Unassembled WGS sequence"/>
</dbReference>
<feature type="signal peptide" evidence="7">
    <location>
        <begin position="1"/>
        <end position="23"/>
    </location>
</feature>
<dbReference type="InterPro" id="IPR050490">
    <property type="entry name" value="Bact_solute-bd_prot1"/>
</dbReference>
<dbReference type="InterPro" id="IPR006059">
    <property type="entry name" value="SBP"/>
</dbReference>
<evidence type="ECO:0000313" key="9">
    <source>
        <dbReference type="Proteomes" id="UP000460549"/>
    </source>
</evidence>
<dbReference type="SUPFAM" id="SSF53850">
    <property type="entry name" value="Periplasmic binding protein-like II"/>
    <property type="match status" value="1"/>
</dbReference>
<comment type="subcellular location">
    <subcellularLocation>
        <location evidence="1">Periplasm</location>
    </subcellularLocation>
</comment>
<feature type="chain" id="PRO_5030591439" description="sn-glycerol-3-phosphate-binding periplasmic protein UgpB" evidence="7">
    <location>
        <begin position="24"/>
        <end position="448"/>
    </location>
</feature>
<sequence length="448" mass="49083">MTRLRKILTVCLVLAMGMAMVFANGSSENSGTTTIRVMNYIDMSEPNSMNEISMVWDKFAELHPEITVIREDLFNEPFHQKVEAYVASGNLPDVIYMWPGGRSTSLQTTHSVKDLMPFLEKDGLVSSYNPACLVPQTAGYLAELPNGLTASHMMFVNTKVLKENGLSIPKTYEELKAMVPVLNAKGIEVVGMANMDSWVMQSCLFSTIVGRLGGADWYEKLAAGEINFTDAWFVKSLELVDDIYSSNVINRNTLQIGYGSNRGDFANGKAAFYIDGDWSAAAFQTDITTGQALISPADQQANFEMMAFPVIPGEVVHDTVSGVVGTGWGMSANLVAGSKEEAAAWELIKFLEGEYVQTYRLETGASFPSNLNVDVNKLIDEKGLEPFVAKRSAFYNSYTTTPVIDGVLHSDVYNEINVVLQEIGLGACTPAQGAARVQKAWETWKANN</sequence>
<comment type="similarity">
    <text evidence="2">Belongs to the bacterial solute-binding protein 1 family.</text>
</comment>
<evidence type="ECO:0000256" key="3">
    <source>
        <dbReference type="ARBA" id="ARBA00011557"/>
    </source>
</evidence>
<accession>A0A7X2PE23</accession>
<reference evidence="8 9" key="1">
    <citation type="submission" date="2019-08" db="EMBL/GenBank/DDBJ databases">
        <title>In-depth cultivation of the pig gut microbiome towards novel bacterial diversity and tailored functional studies.</title>
        <authorList>
            <person name="Wylensek D."/>
            <person name="Hitch T.C.A."/>
            <person name="Clavel T."/>
        </authorList>
    </citation>
    <scope>NUCLEOTIDE SEQUENCE [LARGE SCALE GENOMIC DNA]</scope>
    <source>
        <strain evidence="8 9">NM-380-WT-3C1</strain>
    </source>
</reference>